<evidence type="ECO:0000256" key="4">
    <source>
        <dbReference type="ARBA" id="ARBA00022980"/>
    </source>
</evidence>
<evidence type="ECO:0000256" key="6">
    <source>
        <dbReference type="ARBA" id="ARBA00023274"/>
    </source>
</evidence>
<keyword evidence="9" id="KW-1185">Reference proteome</keyword>
<dbReference type="GO" id="GO:0003735">
    <property type="term" value="F:structural constituent of ribosome"/>
    <property type="evidence" value="ECO:0007669"/>
    <property type="project" value="TreeGrafter"/>
</dbReference>
<dbReference type="OrthoDB" id="274828at2759"/>
<keyword evidence="4" id="KW-0689">Ribosomal protein</keyword>
<dbReference type="Pfam" id="PF10236">
    <property type="entry name" value="DAP3"/>
    <property type="match status" value="1"/>
</dbReference>
<keyword evidence="3" id="KW-0809">Transit peptide</keyword>
<dbReference type="SUPFAM" id="SSF52540">
    <property type="entry name" value="P-loop containing nucleoside triphosphate hydrolases"/>
    <property type="match status" value="1"/>
</dbReference>
<name>A0A8K1CET8_PYTOL</name>
<evidence type="ECO:0000256" key="3">
    <source>
        <dbReference type="ARBA" id="ARBA00022946"/>
    </source>
</evidence>
<dbReference type="AlphaFoldDB" id="A0A8K1CET8"/>
<dbReference type="InterPro" id="IPR027417">
    <property type="entry name" value="P-loop_NTPase"/>
</dbReference>
<sequence>MLAIRALKGLQQQQRVRQATAKHLQLAFRGFSTEDGETEPVVATEDFGVIASIPLAQATEKETSKFFPFLKETQDKLVPEGINKRTEATFDLVGHRHLMLRENTSKIISIMQDWENSKKDSTGAFVIDGDRGCGKTLALQQIVQYARERNWLVLYVPQARSWCYEAPYVIPSPYMEGKYDIDAYGVELLEKFLHCHGEQLSSIPLRGDYGDRYYPESFAAKPKDPSEYDNSTLTLRDLVVNGIRDEELACVAVVDLRAELAKVTEFPVLIAVDEYNEWFGKTVFGYDNVDVTPFEISVIDALADIREDGLVEDRKLSNGLFIAATTENYPSKRDFKKQVNYRAHRSTMRPYSQDELKNVIAYYNQVHFLHDKPTDSELAYFRLMTKSVPLSVFDRASFS</sequence>
<evidence type="ECO:0000313" key="9">
    <source>
        <dbReference type="Proteomes" id="UP000794436"/>
    </source>
</evidence>
<evidence type="ECO:0000256" key="5">
    <source>
        <dbReference type="ARBA" id="ARBA00023128"/>
    </source>
</evidence>
<dbReference type="EMBL" id="SPLM01000076">
    <property type="protein sequence ID" value="TMW61505.1"/>
    <property type="molecule type" value="Genomic_DNA"/>
</dbReference>
<comment type="caution">
    <text evidence="8">The sequence shown here is derived from an EMBL/GenBank/DDBJ whole genome shotgun (WGS) entry which is preliminary data.</text>
</comment>
<keyword evidence="5" id="KW-0496">Mitochondrion</keyword>
<evidence type="ECO:0000256" key="2">
    <source>
        <dbReference type="ARBA" id="ARBA00009863"/>
    </source>
</evidence>
<dbReference type="GO" id="GO:0005763">
    <property type="term" value="C:mitochondrial small ribosomal subunit"/>
    <property type="evidence" value="ECO:0007669"/>
    <property type="project" value="TreeGrafter"/>
</dbReference>
<reference evidence="8" key="1">
    <citation type="submission" date="2019-03" db="EMBL/GenBank/DDBJ databases">
        <title>Long read genome sequence of the mycoparasitic Pythium oligandrum ATCC 38472 isolated from sugarbeet rhizosphere.</title>
        <authorList>
            <person name="Gaulin E."/>
        </authorList>
    </citation>
    <scope>NUCLEOTIDE SEQUENCE</scope>
    <source>
        <strain evidence="8">ATCC 38472_TT</strain>
    </source>
</reference>
<gene>
    <name evidence="8" type="ORF">Poli38472_012696</name>
</gene>
<protein>
    <recommendedName>
        <fullName evidence="7">Small ribosomal subunit protein mS29</fullName>
    </recommendedName>
</protein>
<organism evidence="8 9">
    <name type="scientific">Pythium oligandrum</name>
    <name type="common">Mycoparasitic fungus</name>
    <dbReference type="NCBI Taxonomy" id="41045"/>
    <lineage>
        <taxon>Eukaryota</taxon>
        <taxon>Sar</taxon>
        <taxon>Stramenopiles</taxon>
        <taxon>Oomycota</taxon>
        <taxon>Peronosporomycetes</taxon>
        <taxon>Pythiales</taxon>
        <taxon>Pythiaceae</taxon>
        <taxon>Pythium</taxon>
    </lineage>
</organism>
<dbReference type="PANTHER" id="PTHR12810:SF0">
    <property type="entry name" value="SMALL RIBOSOMAL SUBUNIT PROTEIN MS29"/>
    <property type="match status" value="1"/>
</dbReference>
<evidence type="ECO:0000256" key="7">
    <source>
        <dbReference type="ARBA" id="ARBA00035140"/>
    </source>
</evidence>
<dbReference type="InterPro" id="IPR019368">
    <property type="entry name" value="Ribosomal_mS29"/>
</dbReference>
<comment type="subcellular location">
    <subcellularLocation>
        <location evidence="1">Mitochondrion</location>
    </subcellularLocation>
</comment>
<evidence type="ECO:0000256" key="1">
    <source>
        <dbReference type="ARBA" id="ARBA00004173"/>
    </source>
</evidence>
<dbReference type="PANTHER" id="PTHR12810">
    <property type="entry name" value="MITOCHONDRIAL 28S RIBOSOMAL PROTEIN S29"/>
    <property type="match status" value="1"/>
</dbReference>
<comment type="similarity">
    <text evidence="2">Belongs to the mitochondrion-specific ribosomal protein mS29 family.</text>
</comment>
<keyword evidence="6" id="KW-0687">Ribonucleoprotein</keyword>
<proteinExistence type="inferred from homology"/>
<dbReference type="Proteomes" id="UP000794436">
    <property type="component" value="Unassembled WGS sequence"/>
</dbReference>
<accession>A0A8K1CET8</accession>
<evidence type="ECO:0000313" key="8">
    <source>
        <dbReference type="EMBL" id="TMW61505.1"/>
    </source>
</evidence>